<keyword evidence="2" id="KW-1185">Reference proteome</keyword>
<proteinExistence type="predicted"/>
<accession>A0A4Y1ZMB0</accession>
<evidence type="ECO:0000313" key="1">
    <source>
        <dbReference type="EMBL" id="GBL55700.1"/>
    </source>
</evidence>
<gene>
    <name evidence="1" type="ORF">AVEN_241309_1</name>
</gene>
<dbReference type="OrthoDB" id="6437260at2759"/>
<evidence type="ECO:0000313" key="2">
    <source>
        <dbReference type="Proteomes" id="UP000499080"/>
    </source>
</evidence>
<name>A0A4Y1ZMB0_ARAVE</name>
<sequence length="101" mass="11474">MLKPTEHFVQDLIKINDECGPVESKLGGPHTKLFTKSDEASHSLTKVLGTNYMGSFIIRSKSEHLIKVVMRLLPRNLNADDLKKALVEEYEFVVHKVVRLT</sequence>
<dbReference type="Proteomes" id="UP000499080">
    <property type="component" value="Unassembled WGS sequence"/>
</dbReference>
<comment type="caution">
    <text evidence="1">The sequence shown here is derived from an EMBL/GenBank/DDBJ whole genome shotgun (WGS) entry which is preliminary data.</text>
</comment>
<protein>
    <submittedName>
        <fullName evidence="1">Uncharacterized protein</fullName>
    </submittedName>
</protein>
<dbReference type="EMBL" id="BGPR01150794">
    <property type="protein sequence ID" value="GBL55700.1"/>
    <property type="molecule type" value="Genomic_DNA"/>
</dbReference>
<dbReference type="AlphaFoldDB" id="A0A4Y1ZMB0"/>
<organism evidence="1 2">
    <name type="scientific">Araneus ventricosus</name>
    <name type="common">Orbweaver spider</name>
    <name type="synonym">Epeira ventricosa</name>
    <dbReference type="NCBI Taxonomy" id="182803"/>
    <lineage>
        <taxon>Eukaryota</taxon>
        <taxon>Metazoa</taxon>
        <taxon>Ecdysozoa</taxon>
        <taxon>Arthropoda</taxon>
        <taxon>Chelicerata</taxon>
        <taxon>Arachnida</taxon>
        <taxon>Araneae</taxon>
        <taxon>Araneomorphae</taxon>
        <taxon>Entelegynae</taxon>
        <taxon>Araneoidea</taxon>
        <taxon>Araneidae</taxon>
        <taxon>Araneus</taxon>
    </lineage>
</organism>
<reference evidence="1 2" key="1">
    <citation type="journal article" date="2019" name="Sci. Rep.">
        <title>Orb-weaving spider Araneus ventricosus genome elucidates the spidroin gene catalogue.</title>
        <authorList>
            <person name="Kono N."/>
            <person name="Nakamura H."/>
            <person name="Ohtoshi R."/>
            <person name="Moran D.A.P."/>
            <person name="Shinohara A."/>
            <person name="Yoshida Y."/>
            <person name="Fujiwara M."/>
            <person name="Mori M."/>
            <person name="Tomita M."/>
            <person name="Arakawa K."/>
        </authorList>
    </citation>
    <scope>NUCLEOTIDE SEQUENCE [LARGE SCALE GENOMIC DNA]</scope>
</reference>